<proteinExistence type="predicted"/>
<protein>
    <submittedName>
        <fullName evidence="1">Uncharacterized protein</fullName>
    </submittedName>
</protein>
<dbReference type="EMBL" id="JACHIK010000001">
    <property type="protein sequence ID" value="MBB5040834.1"/>
    <property type="molecule type" value="Genomic_DNA"/>
</dbReference>
<reference evidence="1 2" key="1">
    <citation type="submission" date="2020-08" db="EMBL/GenBank/DDBJ databases">
        <title>Genomic Encyclopedia of Type Strains, Phase IV (KMG-IV): sequencing the most valuable type-strain genomes for metagenomic binning, comparative biology and taxonomic classification.</title>
        <authorList>
            <person name="Goeker M."/>
        </authorList>
    </citation>
    <scope>NUCLEOTIDE SEQUENCE [LARGE SCALE GENOMIC DNA]</scope>
    <source>
        <strain evidence="1 2">DSM 21319</strain>
    </source>
</reference>
<organism evidence="1 2">
    <name type="scientific">Shinella fusca</name>
    <dbReference type="NCBI Taxonomy" id="544480"/>
    <lineage>
        <taxon>Bacteria</taxon>
        <taxon>Pseudomonadati</taxon>
        <taxon>Pseudomonadota</taxon>
        <taxon>Alphaproteobacteria</taxon>
        <taxon>Hyphomicrobiales</taxon>
        <taxon>Rhizobiaceae</taxon>
        <taxon>Shinella</taxon>
    </lineage>
</organism>
<evidence type="ECO:0000313" key="2">
    <source>
        <dbReference type="Proteomes" id="UP000535406"/>
    </source>
</evidence>
<comment type="caution">
    <text evidence="1">The sequence shown here is derived from an EMBL/GenBank/DDBJ whole genome shotgun (WGS) entry which is preliminary data.</text>
</comment>
<dbReference type="AlphaFoldDB" id="A0A7W8DSD3"/>
<dbReference type="Proteomes" id="UP000535406">
    <property type="component" value="Unassembled WGS sequence"/>
</dbReference>
<sequence>MTQIAEITEHDIRKSLIERATAYAARAKTSFSAMGIAAVGDSKFLGRVQNANIGFNIKTYQKMVEWLDEAERKLQQETAA</sequence>
<keyword evidence="2" id="KW-1185">Reference proteome</keyword>
<evidence type="ECO:0000313" key="1">
    <source>
        <dbReference type="EMBL" id="MBB5040834.1"/>
    </source>
</evidence>
<gene>
    <name evidence="1" type="ORF">HNQ66_000212</name>
</gene>
<name>A0A7W8DSD3_9HYPH</name>
<accession>A0A7W8DSD3</accession>
<dbReference type="RefSeq" id="WP_184139976.1">
    <property type="nucleotide sequence ID" value="NZ_JACHIK010000001.1"/>
</dbReference>